<accession>A0A6A5YF28</accession>
<dbReference type="Proteomes" id="UP000799770">
    <property type="component" value="Unassembled WGS sequence"/>
</dbReference>
<dbReference type="SUPFAM" id="SSF48403">
    <property type="entry name" value="Ankyrin repeat"/>
    <property type="match status" value="1"/>
</dbReference>
<feature type="repeat" description="ANK" evidence="3">
    <location>
        <begin position="237"/>
        <end position="269"/>
    </location>
</feature>
<dbReference type="EMBL" id="ML977369">
    <property type="protein sequence ID" value="KAF2105902.1"/>
    <property type="molecule type" value="Genomic_DNA"/>
</dbReference>
<gene>
    <name evidence="4" type="ORF">BDV96DRAFT_559821</name>
</gene>
<evidence type="ECO:0000313" key="5">
    <source>
        <dbReference type="Proteomes" id="UP000799770"/>
    </source>
</evidence>
<feature type="repeat" description="ANK" evidence="3">
    <location>
        <begin position="270"/>
        <end position="303"/>
    </location>
</feature>
<dbReference type="PROSITE" id="PS50088">
    <property type="entry name" value="ANK_REPEAT"/>
    <property type="match status" value="6"/>
</dbReference>
<feature type="repeat" description="ANK" evidence="3">
    <location>
        <begin position="204"/>
        <end position="236"/>
    </location>
</feature>
<feature type="repeat" description="ANK" evidence="3">
    <location>
        <begin position="140"/>
        <end position="172"/>
    </location>
</feature>
<dbReference type="InterPro" id="IPR002110">
    <property type="entry name" value="Ankyrin_rpt"/>
</dbReference>
<dbReference type="OrthoDB" id="195446at2759"/>
<keyword evidence="5" id="KW-1185">Reference proteome</keyword>
<evidence type="ECO:0000256" key="2">
    <source>
        <dbReference type="ARBA" id="ARBA00023043"/>
    </source>
</evidence>
<sequence>MMKREHWNLDLFRILWSQSRVLRPHDQDENLSENSLLSYAISKGNLEAFQFIISQDKSLALTKDSEGVTVLHIAIENQEENGSDGENILSALLQVLSSEDLQEASGNGVTALHRAASRGLTSTVESLVGRGVEIDPLEEDGWSPLYWAAWVGRADTVAYLLANGANPNQPTNTKTTPLHAAADNTNIMTMLLSKKANIDARDDKGCTPLMWAIRWTNQSGVEILLRREASIGIVDTEGQTALHFAERFASTPIAETLLNSSADVGVANHLGQTPLHYTAIYGSEPLGVKQLLGKGAVINCKASDGKTPLHHIASQTDSWAIPVAETIIEAHADNKNSLDDKDESGQTPLHLALNDGSYTMSNLLVVSGADVRQRTADDRS</sequence>
<keyword evidence="2 3" id="KW-0040">ANK repeat</keyword>
<keyword evidence="1" id="KW-0677">Repeat</keyword>
<protein>
    <submittedName>
        <fullName evidence="4">Ankyrin repeat-containing domain protein</fullName>
    </submittedName>
</protein>
<organism evidence="4 5">
    <name type="scientific">Lophiotrema nucula</name>
    <dbReference type="NCBI Taxonomy" id="690887"/>
    <lineage>
        <taxon>Eukaryota</taxon>
        <taxon>Fungi</taxon>
        <taxon>Dikarya</taxon>
        <taxon>Ascomycota</taxon>
        <taxon>Pezizomycotina</taxon>
        <taxon>Dothideomycetes</taxon>
        <taxon>Pleosporomycetidae</taxon>
        <taxon>Pleosporales</taxon>
        <taxon>Lophiotremataceae</taxon>
        <taxon>Lophiotrema</taxon>
    </lineage>
</organism>
<proteinExistence type="predicted"/>
<dbReference type="InterPro" id="IPR036770">
    <property type="entry name" value="Ankyrin_rpt-contain_sf"/>
</dbReference>
<reference evidence="4" key="1">
    <citation type="journal article" date="2020" name="Stud. Mycol.">
        <title>101 Dothideomycetes genomes: a test case for predicting lifestyles and emergence of pathogens.</title>
        <authorList>
            <person name="Haridas S."/>
            <person name="Albert R."/>
            <person name="Binder M."/>
            <person name="Bloem J."/>
            <person name="Labutti K."/>
            <person name="Salamov A."/>
            <person name="Andreopoulos B."/>
            <person name="Baker S."/>
            <person name="Barry K."/>
            <person name="Bills G."/>
            <person name="Bluhm B."/>
            <person name="Cannon C."/>
            <person name="Castanera R."/>
            <person name="Culley D."/>
            <person name="Daum C."/>
            <person name="Ezra D."/>
            <person name="Gonzalez J."/>
            <person name="Henrissat B."/>
            <person name="Kuo A."/>
            <person name="Liang C."/>
            <person name="Lipzen A."/>
            <person name="Lutzoni F."/>
            <person name="Magnuson J."/>
            <person name="Mondo S."/>
            <person name="Nolan M."/>
            <person name="Ohm R."/>
            <person name="Pangilinan J."/>
            <person name="Park H.-J."/>
            <person name="Ramirez L."/>
            <person name="Alfaro M."/>
            <person name="Sun H."/>
            <person name="Tritt A."/>
            <person name="Yoshinaga Y."/>
            <person name="Zwiers L.-H."/>
            <person name="Turgeon B."/>
            <person name="Goodwin S."/>
            <person name="Spatafora J."/>
            <person name="Crous P."/>
            <person name="Grigoriev I."/>
        </authorList>
    </citation>
    <scope>NUCLEOTIDE SEQUENCE</scope>
    <source>
        <strain evidence="4">CBS 627.86</strain>
    </source>
</reference>
<evidence type="ECO:0000313" key="4">
    <source>
        <dbReference type="EMBL" id="KAF2105902.1"/>
    </source>
</evidence>
<feature type="repeat" description="ANK" evidence="3">
    <location>
        <begin position="344"/>
        <end position="376"/>
    </location>
</feature>
<dbReference type="Pfam" id="PF00023">
    <property type="entry name" value="Ank"/>
    <property type="match status" value="1"/>
</dbReference>
<evidence type="ECO:0000256" key="1">
    <source>
        <dbReference type="ARBA" id="ARBA00022737"/>
    </source>
</evidence>
<dbReference type="PANTHER" id="PTHR24178:SF9">
    <property type="entry name" value="ANK_REP_REGION DOMAIN-CONTAINING PROTEIN"/>
    <property type="match status" value="1"/>
</dbReference>
<name>A0A6A5YF28_9PLEO</name>
<dbReference type="PANTHER" id="PTHR24178">
    <property type="entry name" value="MOLTING PROTEIN MLT-4"/>
    <property type="match status" value="1"/>
</dbReference>
<dbReference type="SMART" id="SM00248">
    <property type="entry name" value="ANK"/>
    <property type="match status" value="10"/>
</dbReference>
<dbReference type="AlphaFoldDB" id="A0A6A5YF28"/>
<feature type="repeat" description="ANK" evidence="3">
    <location>
        <begin position="107"/>
        <end position="139"/>
    </location>
</feature>
<feature type="non-terminal residue" evidence="4">
    <location>
        <position position="380"/>
    </location>
</feature>
<dbReference type="Gene3D" id="1.25.40.20">
    <property type="entry name" value="Ankyrin repeat-containing domain"/>
    <property type="match status" value="3"/>
</dbReference>
<dbReference type="Pfam" id="PF12796">
    <property type="entry name" value="Ank_2"/>
    <property type="match status" value="3"/>
</dbReference>
<evidence type="ECO:0000256" key="3">
    <source>
        <dbReference type="PROSITE-ProRule" id="PRU00023"/>
    </source>
</evidence>
<dbReference type="PROSITE" id="PS50297">
    <property type="entry name" value="ANK_REP_REGION"/>
    <property type="match status" value="5"/>
</dbReference>